<dbReference type="EMBL" id="CP039126">
    <property type="protein sequence ID" value="QMW78780.1"/>
    <property type="molecule type" value="Genomic_DNA"/>
</dbReference>
<sequence length="139" mass="15924">MMEKRYTYEPEKIRECGKDRMRFELGDTMVEGGAETSALSDAEIKAVLEMFPGKWKRAKLALLESICRRFAYEPDTKTGPLSFSFAERAKIWKEDYEKLKKEVQNSSATIPQYGAGPDGRKRPPYFYAGMMENGEAKSE</sequence>
<gene>
    <name evidence="1" type="ORF">E5259_14935</name>
</gene>
<dbReference type="Proteomes" id="UP000515789">
    <property type="component" value="Chromosome"/>
</dbReference>
<dbReference type="AlphaFoldDB" id="A0A7G5MVY7"/>
<evidence type="ECO:0000313" key="1">
    <source>
        <dbReference type="EMBL" id="QMW78780.1"/>
    </source>
</evidence>
<reference evidence="1 2" key="1">
    <citation type="submission" date="2019-04" db="EMBL/GenBank/DDBJ databases">
        <authorList>
            <person name="Schori C."/>
            <person name="Ahrens C."/>
        </authorList>
    </citation>
    <scope>NUCLEOTIDE SEQUENCE [LARGE SCALE GENOMIC DNA]</scope>
    <source>
        <strain evidence="1 2">DSM 2950</strain>
    </source>
</reference>
<proteinExistence type="predicted"/>
<name>A0A7G5MVY7_9FIRM</name>
<protein>
    <submittedName>
        <fullName evidence="1">Uncharacterized protein</fullName>
    </submittedName>
</protein>
<accession>A0A7G5MVY7</accession>
<evidence type="ECO:0000313" key="2">
    <source>
        <dbReference type="Proteomes" id="UP000515789"/>
    </source>
</evidence>
<organism evidence="1 2">
    <name type="scientific">Blautia producta</name>
    <dbReference type="NCBI Taxonomy" id="33035"/>
    <lineage>
        <taxon>Bacteria</taxon>
        <taxon>Bacillati</taxon>
        <taxon>Bacillota</taxon>
        <taxon>Clostridia</taxon>
        <taxon>Lachnospirales</taxon>
        <taxon>Lachnospiraceae</taxon>
        <taxon>Blautia</taxon>
    </lineage>
</organism>